<name>A0ABW7MUD2_9FLAO</name>
<evidence type="ECO:0000313" key="2">
    <source>
        <dbReference type="EMBL" id="MFH6769408.1"/>
    </source>
</evidence>
<reference evidence="2 3" key="1">
    <citation type="submission" date="2024-02" db="EMBL/GenBank/DDBJ databases">
        <title>A Gaetbulibacter species isolated from tidal flats and genomic insights of their niches.</title>
        <authorList>
            <person name="Ye Y."/>
        </authorList>
    </citation>
    <scope>NUCLEOTIDE SEQUENCE [LARGE SCALE GENOMIC DNA]</scope>
    <source>
        <strain evidence="2 3">KEM-8</strain>
    </source>
</reference>
<gene>
    <name evidence="2" type="ORF">V8G56_11715</name>
</gene>
<comment type="caution">
    <text evidence="2">The sequence shown here is derived from an EMBL/GenBank/DDBJ whole genome shotgun (WGS) entry which is preliminary data.</text>
</comment>
<dbReference type="RefSeq" id="WP_395438639.1">
    <property type="nucleotide sequence ID" value="NZ_JBAWKC010000003.1"/>
</dbReference>
<evidence type="ECO:0000259" key="1">
    <source>
        <dbReference type="Pfam" id="PF13568"/>
    </source>
</evidence>
<dbReference type="EMBL" id="JBAWKC010000003">
    <property type="protein sequence ID" value="MFH6769408.1"/>
    <property type="molecule type" value="Genomic_DNA"/>
</dbReference>
<feature type="domain" description="Outer membrane protein beta-barrel" evidence="1">
    <location>
        <begin position="18"/>
        <end position="155"/>
    </location>
</feature>
<evidence type="ECO:0000313" key="3">
    <source>
        <dbReference type="Proteomes" id="UP001610104"/>
    </source>
</evidence>
<dbReference type="InterPro" id="IPR025665">
    <property type="entry name" value="Beta-barrel_OMP_2"/>
</dbReference>
<proteinExistence type="predicted"/>
<sequence length="175" mass="19555">MKKLLVLVLVLGYSYYGFSQDAKYGVRGGLNISNLDFDGNSLADNKHRNGFVIGFFAEFRLSNKISISPELQFSAEGAKQEPLNLDYIQAPILFDFKLGPRLFFEIGPQVGLKINKVDDGIRNFAYSGVGGLSFNITPMIFMDARYTYGFSNIFDEELGIKAINTNMQIGVGYKF</sequence>
<dbReference type="InterPro" id="IPR011250">
    <property type="entry name" value="OMP/PagP_B-barrel"/>
</dbReference>
<protein>
    <submittedName>
        <fullName evidence="2">Porin family protein</fullName>
    </submittedName>
</protein>
<organism evidence="2 3">
    <name type="scientific">Gaetbulibacter aquiaggeris</name>
    <dbReference type="NCBI Taxonomy" id="1735373"/>
    <lineage>
        <taxon>Bacteria</taxon>
        <taxon>Pseudomonadati</taxon>
        <taxon>Bacteroidota</taxon>
        <taxon>Flavobacteriia</taxon>
        <taxon>Flavobacteriales</taxon>
        <taxon>Flavobacteriaceae</taxon>
        <taxon>Gaetbulibacter</taxon>
    </lineage>
</organism>
<accession>A0ABW7MUD2</accession>
<dbReference type="Proteomes" id="UP001610104">
    <property type="component" value="Unassembled WGS sequence"/>
</dbReference>
<dbReference type="Gene3D" id="2.40.160.20">
    <property type="match status" value="1"/>
</dbReference>
<dbReference type="Pfam" id="PF13568">
    <property type="entry name" value="OMP_b-brl_2"/>
    <property type="match status" value="1"/>
</dbReference>
<keyword evidence="3" id="KW-1185">Reference proteome</keyword>
<dbReference type="SUPFAM" id="SSF56925">
    <property type="entry name" value="OMPA-like"/>
    <property type="match status" value="1"/>
</dbReference>